<evidence type="ECO:0000313" key="3">
    <source>
        <dbReference type="Proteomes" id="UP000002762"/>
    </source>
</evidence>
<accession>J5JQ87</accession>
<feature type="transmembrane region" description="Helical" evidence="1">
    <location>
        <begin position="372"/>
        <end position="393"/>
    </location>
</feature>
<keyword evidence="1" id="KW-1133">Transmembrane helix</keyword>
<dbReference type="STRING" id="655819.J5JQ87"/>
<gene>
    <name evidence="2" type="ORF">BBA_06206</name>
</gene>
<keyword evidence="1" id="KW-0472">Membrane</keyword>
<dbReference type="EMBL" id="JH725166">
    <property type="protein sequence ID" value="EJP65031.1"/>
    <property type="molecule type" value="Genomic_DNA"/>
</dbReference>
<evidence type="ECO:0000256" key="1">
    <source>
        <dbReference type="SAM" id="Phobius"/>
    </source>
</evidence>
<dbReference type="HOGENOM" id="CLU_024079_3_0_1"/>
<name>J5JQ87_BEAB2</name>
<dbReference type="GeneID" id="19889218"/>
<dbReference type="Proteomes" id="UP000002762">
    <property type="component" value="Unassembled WGS sequence"/>
</dbReference>
<reference evidence="2 3" key="1">
    <citation type="journal article" date="2012" name="Sci. Rep.">
        <title>Genomic perspectives on the evolution of fungal entomopathogenicity in Beauveria bassiana.</title>
        <authorList>
            <person name="Xiao G."/>
            <person name="Ying S.H."/>
            <person name="Zheng P."/>
            <person name="Wang Z.L."/>
            <person name="Zhang S."/>
            <person name="Xie X.Q."/>
            <person name="Shang Y."/>
            <person name="St Leger R.J."/>
            <person name="Zhao G.P."/>
            <person name="Wang C."/>
            <person name="Feng M.G."/>
        </authorList>
    </citation>
    <scope>NUCLEOTIDE SEQUENCE [LARGE SCALE GENOMIC DNA]</scope>
    <source>
        <strain evidence="2 3">ARSEF 2860</strain>
    </source>
</reference>
<dbReference type="InParanoid" id="J5JQ87"/>
<sequence length="433" mass="48150">MHSAPSLSCSRLGKVLTTRTRTLASPLFYLFSLSMFGATFVSASILVDENPVVPGYVMRYAPLVWLHSEDPFRPSDLIKHLQHTTPMINGKPVEDPSSINLDNLDRLNTAGEKKVALTSKDDVTKFPPWLYGQEPDGDGKLHNATASVVIVVEKPPQDVDAFYFYFYSYDQGGNMTQVKEPLGSFIGSQDGLHFGSHVGDCQHSDGAAYDWHDERVMLKDGRPYVYSALGSHANYPASGEQTHDSVLFDNCDSGMLWDPVASAYLFHLDPDSFRLTRLSPSKSNLATSNLTSFFYFDGIWGDDEYAQDDPRQHKVPWVGLKRFVAGPQGPAYKGLVRKGLFPDGHGGKNFLQWAAAAFMALYPNYFRAWRKWITISVIVVLVTVLVVGGGLVARRCKQNNKPRYEQLPVENIPLMEISCEHDGPCSPLEDDGS</sequence>
<dbReference type="OrthoDB" id="188042at2759"/>
<keyword evidence="1" id="KW-0812">Transmembrane</keyword>
<protein>
    <submittedName>
        <fullName evidence="2">Vacuolar protein sorting-associated protein 62</fullName>
    </submittedName>
</protein>
<dbReference type="AlphaFoldDB" id="J5JQ87"/>
<keyword evidence="3" id="KW-1185">Reference proteome</keyword>
<dbReference type="PANTHER" id="PTHR48174:SF5">
    <property type="entry name" value="VACUOLAR PROTEIN SORTING-ASSOCIATED PROTEIN 62"/>
    <property type="match status" value="1"/>
</dbReference>
<evidence type="ECO:0000313" key="2">
    <source>
        <dbReference type="EMBL" id="EJP65031.1"/>
    </source>
</evidence>
<dbReference type="PANTHER" id="PTHR48174">
    <property type="entry name" value="DUF946 FAMILY PROTEIN"/>
    <property type="match status" value="1"/>
</dbReference>
<dbReference type="RefSeq" id="XP_008599525.1">
    <property type="nucleotide sequence ID" value="XM_008601303.1"/>
</dbReference>
<proteinExistence type="predicted"/>
<organism evidence="2 3">
    <name type="scientific">Beauveria bassiana (strain ARSEF 2860)</name>
    <name type="common">White muscardine disease fungus</name>
    <name type="synonym">Tritirachium shiotae</name>
    <dbReference type="NCBI Taxonomy" id="655819"/>
    <lineage>
        <taxon>Eukaryota</taxon>
        <taxon>Fungi</taxon>
        <taxon>Dikarya</taxon>
        <taxon>Ascomycota</taxon>
        <taxon>Pezizomycotina</taxon>
        <taxon>Sordariomycetes</taxon>
        <taxon>Hypocreomycetidae</taxon>
        <taxon>Hypocreales</taxon>
        <taxon>Cordycipitaceae</taxon>
        <taxon>Beauveria</taxon>
    </lineage>
</organism>